<reference evidence="2" key="1">
    <citation type="submission" date="2020-05" db="EMBL/GenBank/DDBJ databases">
        <authorList>
            <person name="Chiriac C."/>
            <person name="Salcher M."/>
            <person name="Ghai R."/>
            <person name="Kavagutti S V."/>
        </authorList>
    </citation>
    <scope>NUCLEOTIDE SEQUENCE</scope>
</reference>
<feature type="region of interest" description="Disordered" evidence="1">
    <location>
        <begin position="1"/>
        <end position="29"/>
    </location>
</feature>
<accession>A0A6J6GAB3</accession>
<evidence type="ECO:0000313" key="2">
    <source>
        <dbReference type="EMBL" id="CAB4596383.1"/>
    </source>
</evidence>
<dbReference type="EMBL" id="CAEZTS010000242">
    <property type="protein sequence ID" value="CAB4596383.1"/>
    <property type="molecule type" value="Genomic_DNA"/>
</dbReference>
<dbReference type="AlphaFoldDB" id="A0A6J6GAB3"/>
<protein>
    <submittedName>
        <fullName evidence="2">Unannotated protein</fullName>
    </submittedName>
</protein>
<proteinExistence type="predicted"/>
<evidence type="ECO:0000256" key="1">
    <source>
        <dbReference type="SAM" id="MobiDB-lite"/>
    </source>
</evidence>
<organism evidence="2">
    <name type="scientific">freshwater metagenome</name>
    <dbReference type="NCBI Taxonomy" id="449393"/>
    <lineage>
        <taxon>unclassified sequences</taxon>
        <taxon>metagenomes</taxon>
        <taxon>ecological metagenomes</taxon>
    </lineage>
</organism>
<feature type="compositionally biased region" description="Low complexity" evidence="1">
    <location>
        <begin position="11"/>
        <end position="23"/>
    </location>
</feature>
<sequence>MVEKRNVIEPSSSSSAAFARPSSMDPSSASTLIVKWKVSASTSFIAERR</sequence>
<name>A0A6J6GAB3_9ZZZZ</name>
<gene>
    <name evidence="2" type="ORF">UFOPK1722_01927</name>
</gene>